<organism evidence="2 3">
    <name type="scientific">Magallana gigas</name>
    <name type="common">Pacific oyster</name>
    <name type="synonym">Crassostrea gigas</name>
    <dbReference type="NCBI Taxonomy" id="29159"/>
    <lineage>
        <taxon>Eukaryota</taxon>
        <taxon>Metazoa</taxon>
        <taxon>Spiralia</taxon>
        <taxon>Lophotrochozoa</taxon>
        <taxon>Mollusca</taxon>
        <taxon>Bivalvia</taxon>
        <taxon>Autobranchia</taxon>
        <taxon>Pteriomorphia</taxon>
        <taxon>Ostreida</taxon>
        <taxon>Ostreoidea</taxon>
        <taxon>Ostreidae</taxon>
        <taxon>Magallana</taxon>
    </lineage>
</organism>
<accession>A0A8W8KPZ2</accession>
<proteinExistence type="predicted"/>
<dbReference type="AlphaFoldDB" id="A0A8W8KPZ2"/>
<name>A0A8W8KPZ2_MAGGI</name>
<feature type="signal peptide" evidence="1">
    <location>
        <begin position="1"/>
        <end position="22"/>
    </location>
</feature>
<keyword evidence="3" id="KW-1185">Reference proteome</keyword>
<evidence type="ECO:0000313" key="2">
    <source>
        <dbReference type="EnsemblMetazoa" id="G24455.2:cds"/>
    </source>
</evidence>
<dbReference type="Proteomes" id="UP000005408">
    <property type="component" value="Unassembled WGS sequence"/>
</dbReference>
<evidence type="ECO:0000256" key="1">
    <source>
        <dbReference type="SAM" id="SignalP"/>
    </source>
</evidence>
<protein>
    <submittedName>
        <fullName evidence="2">Uncharacterized protein</fullName>
    </submittedName>
</protein>
<keyword evidence="1" id="KW-0732">Signal</keyword>
<sequence>MKSSKLYVILGLTFAYFSVVQTNDYQWSRGTKQYVNQNQYGGVPTGQAYSPPGASYGTTYPGSYSNGYSGNGYGSTQLSSSKIGVVLPQTFGYGFMGYDIYSLLGNGFYNMMGYALPQIYGLQSIPYLHPYALLQMQYSNLYGYQIHPFQQLNGHLDVYQRYGYQSPFGGYTHPFGGYTNGLWGFSPIGVPMPGLLGPRGNPMFGYKEPGFLERLGFHGVSKDIVTVLGGAVLFAGLLKLG</sequence>
<dbReference type="EnsemblMetazoa" id="G24455.2">
    <property type="protein sequence ID" value="G24455.2:cds"/>
    <property type="gene ID" value="G24455"/>
</dbReference>
<dbReference type="OrthoDB" id="10445647at2759"/>
<feature type="chain" id="PRO_5036477642" evidence="1">
    <location>
        <begin position="23"/>
        <end position="241"/>
    </location>
</feature>
<dbReference type="OMA" id="SQANDYQ"/>
<reference evidence="2" key="1">
    <citation type="submission" date="2022-08" db="UniProtKB">
        <authorList>
            <consortium name="EnsemblMetazoa"/>
        </authorList>
    </citation>
    <scope>IDENTIFICATION</scope>
    <source>
        <strain evidence="2">05x7-T-G4-1.051#20</strain>
    </source>
</reference>
<evidence type="ECO:0000313" key="3">
    <source>
        <dbReference type="Proteomes" id="UP000005408"/>
    </source>
</evidence>